<keyword evidence="1" id="KW-0472">Membrane</keyword>
<dbReference type="EMBL" id="BRXW01000280">
    <property type="protein sequence ID" value="GMI17170.1"/>
    <property type="molecule type" value="Genomic_DNA"/>
</dbReference>
<evidence type="ECO:0000313" key="2">
    <source>
        <dbReference type="EMBL" id="GMI17170.1"/>
    </source>
</evidence>
<gene>
    <name evidence="2" type="ORF">TrLO_g2809</name>
</gene>
<dbReference type="AlphaFoldDB" id="A0A9W7FSD0"/>
<feature type="transmembrane region" description="Helical" evidence="1">
    <location>
        <begin position="82"/>
        <end position="106"/>
    </location>
</feature>
<dbReference type="Proteomes" id="UP001165122">
    <property type="component" value="Unassembled WGS sequence"/>
</dbReference>
<keyword evidence="3" id="KW-1185">Reference proteome</keyword>
<proteinExistence type="predicted"/>
<evidence type="ECO:0000256" key="1">
    <source>
        <dbReference type="SAM" id="Phobius"/>
    </source>
</evidence>
<feature type="transmembrane region" description="Helical" evidence="1">
    <location>
        <begin position="36"/>
        <end position="61"/>
    </location>
</feature>
<name>A0A9W7FSD0_9STRA</name>
<evidence type="ECO:0000313" key="3">
    <source>
        <dbReference type="Proteomes" id="UP001165122"/>
    </source>
</evidence>
<comment type="caution">
    <text evidence="2">The sequence shown here is derived from an EMBL/GenBank/DDBJ whole genome shotgun (WGS) entry which is preliminary data.</text>
</comment>
<sequence length="435" mass="49475">MGNCLSLGIAPPQLVHPSLSTYIPPFNRFYNFLLSPFGLSTFLLLISLTLISMLLEILFFYEIEPQYMSFKNFRLFRLFTPLAWLENSLAMVADLNAMVCFVYFLVLRNKFKFALKPQEVVTRSDGGISIVDGCSATLSLPKTPETNINWKNSRSLTIFLFFLVFLSFALPIWFAVFFAFFVRAMIISIGEGLFGTSAFDSHENCTASARTTFNIGAHKDEAYYFLAHLPNISTWNPHIAVIRDVVHPNSDSPIFSYDAVGNKYKAIHRGLLLKGMVGRVDFVTRKIDVAQRIMEWDWEYNMGLLHGRLKIEVEDKFYEPNENEGDESGRSEKASQAVSWGAAISTLELNLTVNGFLVSLLKLFLGKRRVEDHLHHVLTRHVKNMYFVFDRGFDISRRKNENIILIDTEGAVQGFELSLDADKSGPDPNNDLKLN</sequence>
<feature type="transmembrane region" description="Helical" evidence="1">
    <location>
        <begin position="158"/>
        <end position="182"/>
    </location>
</feature>
<keyword evidence="1" id="KW-0812">Transmembrane</keyword>
<dbReference type="OrthoDB" id="10441762at2759"/>
<keyword evidence="1" id="KW-1133">Transmembrane helix</keyword>
<reference evidence="3" key="1">
    <citation type="journal article" date="2023" name="Commun. Biol.">
        <title>Genome analysis of Parmales, the sister group of diatoms, reveals the evolutionary specialization of diatoms from phago-mixotrophs to photoautotrophs.</title>
        <authorList>
            <person name="Ban H."/>
            <person name="Sato S."/>
            <person name="Yoshikawa S."/>
            <person name="Yamada K."/>
            <person name="Nakamura Y."/>
            <person name="Ichinomiya M."/>
            <person name="Sato N."/>
            <person name="Blanc-Mathieu R."/>
            <person name="Endo H."/>
            <person name="Kuwata A."/>
            <person name="Ogata H."/>
        </authorList>
    </citation>
    <scope>NUCLEOTIDE SEQUENCE [LARGE SCALE GENOMIC DNA]</scope>
    <source>
        <strain evidence="3">NIES 3700</strain>
    </source>
</reference>
<accession>A0A9W7FSD0</accession>
<protein>
    <submittedName>
        <fullName evidence="2">Uncharacterized protein</fullName>
    </submittedName>
</protein>
<organism evidence="2 3">
    <name type="scientific">Triparma laevis f. longispina</name>
    <dbReference type="NCBI Taxonomy" id="1714387"/>
    <lineage>
        <taxon>Eukaryota</taxon>
        <taxon>Sar</taxon>
        <taxon>Stramenopiles</taxon>
        <taxon>Ochrophyta</taxon>
        <taxon>Bolidophyceae</taxon>
        <taxon>Parmales</taxon>
        <taxon>Triparmaceae</taxon>
        <taxon>Triparma</taxon>
    </lineage>
</organism>